<dbReference type="NCBIfam" id="TIGR00277">
    <property type="entry name" value="HDIG"/>
    <property type="match status" value="1"/>
</dbReference>
<evidence type="ECO:0000313" key="4">
    <source>
        <dbReference type="Proteomes" id="UP000006346"/>
    </source>
</evidence>
<dbReference type="eggNOG" id="COG3481">
    <property type="taxonomic scope" value="Bacteria"/>
</dbReference>
<dbReference type="GO" id="GO:0003676">
    <property type="term" value="F:nucleic acid binding"/>
    <property type="evidence" value="ECO:0007669"/>
    <property type="project" value="InterPro"/>
</dbReference>
<dbReference type="KEGG" id="dor:Desor_0719"/>
<dbReference type="Pfam" id="PF01966">
    <property type="entry name" value="HD"/>
    <property type="match status" value="1"/>
</dbReference>
<dbReference type="HOGENOM" id="CLU_056349_2_0_9"/>
<dbReference type="Pfam" id="PF01336">
    <property type="entry name" value="tRNA_anti-codon"/>
    <property type="match status" value="1"/>
</dbReference>
<dbReference type="InterPro" id="IPR050798">
    <property type="entry name" value="YhaM_exoribonuc/phosphodiest"/>
</dbReference>
<dbReference type="InterPro" id="IPR006674">
    <property type="entry name" value="HD_domain"/>
</dbReference>
<protein>
    <submittedName>
        <fullName evidence="3">Putative domain HDIG-containing protein</fullName>
    </submittedName>
</protein>
<dbReference type="PANTHER" id="PTHR37294">
    <property type="entry name" value="3'-5' EXORIBONUCLEASE YHAM"/>
    <property type="match status" value="1"/>
</dbReference>
<dbReference type="EMBL" id="CP003108">
    <property type="protein sequence ID" value="AET66408.1"/>
    <property type="molecule type" value="Genomic_DNA"/>
</dbReference>
<dbReference type="OrthoDB" id="9778453at2"/>
<evidence type="ECO:0000256" key="1">
    <source>
        <dbReference type="ARBA" id="ARBA00022801"/>
    </source>
</evidence>
<dbReference type="CDD" id="cd00077">
    <property type="entry name" value="HDc"/>
    <property type="match status" value="1"/>
</dbReference>
<proteinExistence type="predicted"/>
<dbReference type="STRING" id="768706.Desor_0719"/>
<dbReference type="InterPro" id="IPR003607">
    <property type="entry name" value="HD/PDEase_dom"/>
</dbReference>
<dbReference type="GO" id="GO:0016787">
    <property type="term" value="F:hydrolase activity"/>
    <property type="evidence" value="ECO:0007669"/>
    <property type="project" value="UniProtKB-KW"/>
</dbReference>
<feature type="domain" description="HD" evidence="2">
    <location>
        <begin position="159"/>
        <end position="279"/>
    </location>
</feature>
<dbReference type="InterPro" id="IPR012340">
    <property type="entry name" value="NA-bd_OB-fold"/>
</dbReference>
<dbReference type="Proteomes" id="UP000006346">
    <property type="component" value="Chromosome"/>
</dbReference>
<dbReference type="GO" id="GO:0031125">
    <property type="term" value="P:rRNA 3'-end processing"/>
    <property type="evidence" value="ECO:0007669"/>
    <property type="project" value="TreeGrafter"/>
</dbReference>
<evidence type="ECO:0000259" key="2">
    <source>
        <dbReference type="PROSITE" id="PS51831"/>
    </source>
</evidence>
<dbReference type="SUPFAM" id="SSF50249">
    <property type="entry name" value="Nucleic acid-binding proteins"/>
    <property type="match status" value="1"/>
</dbReference>
<dbReference type="SUPFAM" id="SSF109604">
    <property type="entry name" value="HD-domain/PDEase-like"/>
    <property type="match status" value="1"/>
</dbReference>
<dbReference type="PROSITE" id="PS51831">
    <property type="entry name" value="HD"/>
    <property type="match status" value="1"/>
</dbReference>
<dbReference type="InterPro" id="IPR006675">
    <property type="entry name" value="HDIG_dom"/>
</dbReference>
<keyword evidence="1" id="KW-0378">Hydrolase</keyword>
<dbReference type="RefSeq" id="WP_014183233.1">
    <property type="nucleotide sequence ID" value="NC_016584.1"/>
</dbReference>
<reference evidence="4" key="1">
    <citation type="submission" date="2011-11" db="EMBL/GenBank/DDBJ databases">
        <title>Complete sequence of Desulfosporosinus orientis DSM 765.</title>
        <authorList>
            <person name="Lucas S."/>
            <person name="Han J."/>
            <person name="Lapidus A."/>
            <person name="Cheng J.-F."/>
            <person name="Goodwin L."/>
            <person name="Pitluck S."/>
            <person name="Peters L."/>
            <person name="Ovchinnikova G."/>
            <person name="Teshima H."/>
            <person name="Detter J.C."/>
            <person name="Han C."/>
            <person name="Tapia R."/>
            <person name="Land M."/>
            <person name="Hauser L."/>
            <person name="Kyrpides N."/>
            <person name="Ivanova N."/>
            <person name="Pagani I."/>
            <person name="Pester M."/>
            <person name="Spring S."/>
            <person name="Ollivier B."/>
            <person name="Rattei T."/>
            <person name="Klenk H.-P."/>
            <person name="Wagner M."/>
            <person name="Loy A."/>
            <person name="Woyke T."/>
        </authorList>
    </citation>
    <scope>NUCLEOTIDE SEQUENCE [LARGE SCALE GENOMIC DNA]</scope>
    <source>
        <strain evidence="4">ATCC 19365 / DSM 765 / NCIMB 8382 / VKM B-1628</strain>
    </source>
</reference>
<dbReference type="AlphaFoldDB" id="G7W7Y2"/>
<dbReference type="PANTHER" id="PTHR37294:SF1">
    <property type="entry name" value="3'-5' EXORIBONUCLEASE YHAM"/>
    <property type="match status" value="1"/>
</dbReference>
<sequence length="309" mass="36009">MLKECKAGERFEGILLINEWKEVPFRQKPGSYITLTCQDRSGTIQGKIWNYEPQVLVWLNEQDVFYVKGMISEYRGTLDLTVETIRLVPKEEVDLTELLPSSPVDLEVLERRLDLLIKKIFQPELRVLLEQFFKHPEKGDTYRRAPAAIKIHQAYLRGLWEHSLRVAEIAEGIARLYPGIDYDLVVAGALLHDVGKIREYAYDRGIKFTTDGRLLGHIILGIELLTEEIASIPDFPNELRSKLLHILASHHGKYEWQSPKKPKLMEALVIHYADALDAELWQFEQAKENYPNDDWSPYIPNMERYFYLK</sequence>
<organism evidence="3 4">
    <name type="scientific">Desulfosporosinus orientis (strain ATCC 19365 / DSM 765 / NCIMB 8382 / VKM B-1628 / Singapore I)</name>
    <name type="common">Desulfotomaculum orientis</name>
    <dbReference type="NCBI Taxonomy" id="768706"/>
    <lineage>
        <taxon>Bacteria</taxon>
        <taxon>Bacillati</taxon>
        <taxon>Bacillota</taxon>
        <taxon>Clostridia</taxon>
        <taxon>Eubacteriales</taxon>
        <taxon>Desulfitobacteriaceae</taxon>
        <taxon>Desulfosporosinus</taxon>
    </lineage>
</organism>
<evidence type="ECO:0000313" key="3">
    <source>
        <dbReference type="EMBL" id="AET66408.1"/>
    </source>
</evidence>
<dbReference type="InterPro" id="IPR004365">
    <property type="entry name" value="NA-bd_OB_tRNA"/>
</dbReference>
<gene>
    <name evidence="3" type="ordered locus">Desor_0719</name>
</gene>
<accession>G7W7Y2</accession>
<name>G7W7Y2_DESOD</name>
<dbReference type="Gene3D" id="1.10.3210.10">
    <property type="entry name" value="Hypothetical protein af1432"/>
    <property type="match status" value="1"/>
</dbReference>
<dbReference type="SMART" id="SM00471">
    <property type="entry name" value="HDc"/>
    <property type="match status" value="1"/>
</dbReference>
<reference evidence="3 4" key="2">
    <citation type="journal article" date="2012" name="J. Bacteriol.">
        <title>Complete genome sequences of Desulfosporosinus orientis DSM765T, Desulfosporosinus youngiae DSM17734T, Desulfosporosinus meridiei DSM13257T, and Desulfosporosinus acidiphilus DSM22704T.</title>
        <authorList>
            <person name="Pester M."/>
            <person name="Brambilla E."/>
            <person name="Alazard D."/>
            <person name="Rattei T."/>
            <person name="Weinmaier T."/>
            <person name="Han J."/>
            <person name="Lucas S."/>
            <person name="Lapidus A."/>
            <person name="Cheng J.F."/>
            <person name="Goodwin L."/>
            <person name="Pitluck S."/>
            <person name="Peters L."/>
            <person name="Ovchinnikova G."/>
            <person name="Teshima H."/>
            <person name="Detter J.C."/>
            <person name="Han C.S."/>
            <person name="Tapia R."/>
            <person name="Land M.L."/>
            <person name="Hauser L."/>
            <person name="Kyrpides N.C."/>
            <person name="Ivanova N.N."/>
            <person name="Pagani I."/>
            <person name="Huntmann M."/>
            <person name="Wei C.L."/>
            <person name="Davenport K.W."/>
            <person name="Daligault H."/>
            <person name="Chain P.S."/>
            <person name="Chen A."/>
            <person name="Mavromatis K."/>
            <person name="Markowitz V."/>
            <person name="Szeto E."/>
            <person name="Mikhailova N."/>
            <person name="Pati A."/>
            <person name="Wagner M."/>
            <person name="Woyke T."/>
            <person name="Ollivier B."/>
            <person name="Klenk H.P."/>
            <person name="Spring S."/>
            <person name="Loy A."/>
        </authorList>
    </citation>
    <scope>NUCLEOTIDE SEQUENCE [LARGE SCALE GENOMIC DNA]</scope>
    <source>
        <strain evidence="4">ATCC 19365 / DSM 765 / NCIMB 8382 / VKM B-1628</strain>
    </source>
</reference>
<keyword evidence="4" id="KW-1185">Reference proteome</keyword>
<dbReference type="PATRIC" id="fig|768706.3.peg.687"/>